<dbReference type="Proteomes" id="UP000799764">
    <property type="component" value="Unassembled WGS sequence"/>
</dbReference>
<organism evidence="2 3">
    <name type="scientific">Karstenula rhodostoma CBS 690.94</name>
    <dbReference type="NCBI Taxonomy" id="1392251"/>
    <lineage>
        <taxon>Eukaryota</taxon>
        <taxon>Fungi</taxon>
        <taxon>Dikarya</taxon>
        <taxon>Ascomycota</taxon>
        <taxon>Pezizomycotina</taxon>
        <taxon>Dothideomycetes</taxon>
        <taxon>Pleosporomycetidae</taxon>
        <taxon>Pleosporales</taxon>
        <taxon>Massarineae</taxon>
        <taxon>Didymosphaeriaceae</taxon>
        <taxon>Karstenula</taxon>
    </lineage>
</organism>
<dbReference type="EMBL" id="MU001511">
    <property type="protein sequence ID" value="KAF2438740.1"/>
    <property type="molecule type" value="Genomic_DNA"/>
</dbReference>
<feature type="region of interest" description="Disordered" evidence="1">
    <location>
        <begin position="70"/>
        <end position="99"/>
    </location>
</feature>
<proteinExistence type="predicted"/>
<gene>
    <name evidence="2" type="ORF">P171DRAFT_436665</name>
</gene>
<evidence type="ECO:0000313" key="3">
    <source>
        <dbReference type="Proteomes" id="UP000799764"/>
    </source>
</evidence>
<evidence type="ECO:0000256" key="1">
    <source>
        <dbReference type="SAM" id="MobiDB-lite"/>
    </source>
</evidence>
<evidence type="ECO:0000313" key="2">
    <source>
        <dbReference type="EMBL" id="KAF2438740.1"/>
    </source>
</evidence>
<dbReference type="OrthoDB" id="10601179at2759"/>
<comment type="caution">
    <text evidence="2">The sequence shown here is derived from an EMBL/GenBank/DDBJ whole genome shotgun (WGS) entry which is preliminary data.</text>
</comment>
<accession>A0A9P4U642</accession>
<name>A0A9P4U642_9PLEO</name>
<dbReference type="AlphaFoldDB" id="A0A9P4U642"/>
<keyword evidence="3" id="KW-1185">Reference proteome</keyword>
<protein>
    <submittedName>
        <fullName evidence="2">Uncharacterized protein</fullName>
    </submittedName>
</protein>
<reference evidence="2" key="1">
    <citation type="journal article" date="2020" name="Stud. Mycol.">
        <title>101 Dothideomycetes genomes: a test case for predicting lifestyles and emergence of pathogens.</title>
        <authorList>
            <person name="Haridas S."/>
            <person name="Albert R."/>
            <person name="Binder M."/>
            <person name="Bloem J."/>
            <person name="Labutti K."/>
            <person name="Salamov A."/>
            <person name="Andreopoulos B."/>
            <person name="Baker S."/>
            <person name="Barry K."/>
            <person name="Bills G."/>
            <person name="Bluhm B."/>
            <person name="Cannon C."/>
            <person name="Castanera R."/>
            <person name="Culley D."/>
            <person name="Daum C."/>
            <person name="Ezra D."/>
            <person name="Gonzalez J."/>
            <person name="Henrissat B."/>
            <person name="Kuo A."/>
            <person name="Liang C."/>
            <person name="Lipzen A."/>
            <person name="Lutzoni F."/>
            <person name="Magnuson J."/>
            <person name="Mondo S."/>
            <person name="Nolan M."/>
            <person name="Ohm R."/>
            <person name="Pangilinan J."/>
            <person name="Park H.-J."/>
            <person name="Ramirez L."/>
            <person name="Alfaro M."/>
            <person name="Sun H."/>
            <person name="Tritt A."/>
            <person name="Yoshinaga Y."/>
            <person name="Zwiers L.-H."/>
            <person name="Turgeon B."/>
            <person name="Goodwin S."/>
            <person name="Spatafora J."/>
            <person name="Crous P."/>
            <person name="Grigoriev I."/>
        </authorList>
    </citation>
    <scope>NUCLEOTIDE SEQUENCE</scope>
    <source>
        <strain evidence="2">CBS 690.94</strain>
    </source>
</reference>
<sequence>MHAGRRKQAQASCSGPSLHGYTQVPGHVYGQCMRPLPRRMNACLKPSHDPCCCGGLILLPHVPLRDTGSRLHGTLSGKPSLSGAQRGGRQARPDGWRGETHSWMTTWHKQRCGVQLIVLRQIGSHHTGGLSGTCDSSSRWSTHMILAVAWDGQRQQAACPFRSLEARTKRS</sequence>